<name>A0ABQ5MN12_9FLAO</name>
<proteinExistence type="predicted"/>
<sequence>MSPKLWLTILVVFFFFTGYSQDNTKIREVFSAYKNAVNTKNGIATYSLINQSTIAFYQQVWDHCKKADSLTISKCPFEEKLWVLTTRHLIPQDLAKQLTAKELFAYLLRNKWIHKEDISQLEIGELEIEGSYAIAQMQYKGEDIPYFFQFEKENGSWKVNLISMLETAGRNVEAVIASGSLSENKFIIESIEKISGKKTNKAIWLPYKS</sequence>
<evidence type="ECO:0000313" key="1">
    <source>
        <dbReference type="EMBL" id="GLB50791.1"/>
    </source>
</evidence>
<organism evidence="1 2">
    <name type="scientific">Neptunitalea lumnitzerae</name>
    <dbReference type="NCBI Taxonomy" id="2965509"/>
    <lineage>
        <taxon>Bacteria</taxon>
        <taxon>Pseudomonadati</taxon>
        <taxon>Bacteroidota</taxon>
        <taxon>Flavobacteriia</taxon>
        <taxon>Flavobacteriales</taxon>
        <taxon>Flavobacteriaceae</taxon>
        <taxon>Neptunitalea</taxon>
    </lineage>
</organism>
<dbReference type="EMBL" id="BRVO01000004">
    <property type="protein sequence ID" value="GLB50791.1"/>
    <property type="molecule type" value="Genomic_DNA"/>
</dbReference>
<evidence type="ECO:0000313" key="2">
    <source>
        <dbReference type="Proteomes" id="UP001143543"/>
    </source>
</evidence>
<dbReference type="Proteomes" id="UP001143543">
    <property type="component" value="Unassembled WGS sequence"/>
</dbReference>
<gene>
    <name evidence="1" type="ORF">Y10_31590</name>
</gene>
<accession>A0ABQ5MN12</accession>
<reference evidence="1" key="1">
    <citation type="submission" date="2022-07" db="EMBL/GenBank/DDBJ databases">
        <title>Taxonomy of Novel Oxalotrophic and Methylotrophic Bacteria.</title>
        <authorList>
            <person name="Sahin N."/>
            <person name="Tani A."/>
        </authorList>
    </citation>
    <scope>NUCLEOTIDE SEQUENCE</scope>
    <source>
        <strain evidence="1">Y10</strain>
    </source>
</reference>
<dbReference type="RefSeq" id="WP_281766423.1">
    <property type="nucleotide sequence ID" value="NZ_BRVO01000004.1"/>
</dbReference>
<comment type="caution">
    <text evidence="1">The sequence shown here is derived from an EMBL/GenBank/DDBJ whole genome shotgun (WGS) entry which is preliminary data.</text>
</comment>
<keyword evidence="2" id="KW-1185">Reference proteome</keyword>
<protein>
    <submittedName>
        <fullName evidence="1">Uncharacterized protein</fullName>
    </submittedName>
</protein>